<feature type="domain" description="Phage tail tape measure protein" evidence="5">
    <location>
        <begin position="252"/>
        <end position="459"/>
    </location>
</feature>
<keyword evidence="4" id="KW-0812">Transmembrane</keyword>
<feature type="compositionally biased region" description="Low complexity" evidence="3">
    <location>
        <begin position="843"/>
        <end position="855"/>
    </location>
</feature>
<feature type="coiled-coil region" evidence="2">
    <location>
        <begin position="105"/>
        <end position="132"/>
    </location>
</feature>
<dbReference type="AlphaFoldDB" id="A0A1B9AU19"/>
<dbReference type="RefSeq" id="WP_065410736.1">
    <property type="nucleotide sequence ID" value="NZ_MAYT01000023.1"/>
</dbReference>
<evidence type="ECO:0000313" key="7">
    <source>
        <dbReference type="Proteomes" id="UP000092578"/>
    </source>
</evidence>
<dbReference type="NCBIfam" id="TIGR01760">
    <property type="entry name" value="tape_meas_TP901"/>
    <property type="match status" value="1"/>
</dbReference>
<feature type="region of interest" description="Disordered" evidence="3">
    <location>
        <begin position="834"/>
        <end position="867"/>
    </location>
</feature>
<dbReference type="SUPFAM" id="SSF58104">
    <property type="entry name" value="Methyl-accepting chemotaxis protein (MCP) signaling domain"/>
    <property type="match status" value="1"/>
</dbReference>
<dbReference type="Pfam" id="PF10145">
    <property type="entry name" value="PhageMin_Tail"/>
    <property type="match status" value="1"/>
</dbReference>
<keyword evidence="4" id="KW-0472">Membrane</keyword>
<organism evidence="6 7">
    <name type="scientific">Pseudobacillus wudalianchiensis</name>
    <dbReference type="NCBI Taxonomy" id="1743143"/>
    <lineage>
        <taxon>Bacteria</taxon>
        <taxon>Bacillati</taxon>
        <taxon>Bacillota</taxon>
        <taxon>Bacilli</taxon>
        <taxon>Bacillales</taxon>
        <taxon>Bacillaceae</taxon>
        <taxon>Pseudobacillus</taxon>
    </lineage>
</organism>
<evidence type="ECO:0000256" key="1">
    <source>
        <dbReference type="ARBA" id="ARBA00022612"/>
    </source>
</evidence>
<keyword evidence="2" id="KW-0175">Coiled coil</keyword>
<reference evidence="7" key="1">
    <citation type="submission" date="2016-05" db="EMBL/GenBank/DDBJ databases">
        <authorList>
            <person name="Liu B."/>
            <person name="Wang J."/>
            <person name="Zhu Y."/>
            <person name="Liu G."/>
            <person name="Chen Q."/>
            <person name="Chen Z."/>
            <person name="Lan J."/>
            <person name="Che J."/>
            <person name="Ge C."/>
            <person name="Shi H."/>
            <person name="Pan Z."/>
            <person name="Liu X."/>
        </authorList>
    </citation>
    <scope>NUCLEOTIDE SEQUENCE [LARGE SCALE GENOMIC DNA]</scope>
    <source>
        <strain evidence="7">FJAT-27215</strain>
    </source>
</reference>
<protein>
    <submittedName>
        <fullName evidence="6">Phage tail tape measure protein</fullName>
    </submittedName>
</protein>
<feature type="transmembrane region" description="Helical" evidence="4">
    <location>
        <begin position="625"/>
        <end position="652"/>
    </location>
</feature>
<keyword evidence="4" id="KW-1133">Transmembrane helix</keyword>
<feature type="region of interest" description="Disordered" evidence="3">
    <location>
        <begin position="751"/>
        <end position="794"/>
    </location>
</feature>
<accession>A0A1B9AU19</accession>
<comment type="caution">
    <text evidence="6">The sequence shown here is derived from an EMBL/GenBank/DDBJ whole genome shotgun (WGS) entry which is preliminary data.</text>
</comment>
<evidence type="ECO:0000256" key="2">
    <source>
        <dbReference type="SAM" id="Coils"/>
    </source>
</evidence>
<keyword evidence="7" id="KW-1185">Reference proteome</keyword>
<sequence>MAFDLRAKFKVDDEFSPAIKKGTKEVKTLSSEVKKTNQSFVSLAKSVRQATTGMTRMAQSIKKATTQARTLSRAFKDVSKNAQKASNSSKQIKVPKINSAFVSNLNQASHHMKRMAQEAQRLNAQLNRIVSSMRKIVQLSQQAAHHFKNITRESSRLDNSLRRNAQNADRMRDSLDHAERAARRLRTSLGGIRMPSMSGITGAAGALAGAAGGYFGMRALLAPAGKAIEFEAQLSSIKALTGATAEEMKKMNDLAMDLGAKTKYSALEAAQGIEELLKAGLTPATVQAGGLEAALNLATAGGLDLAKAAEIMSTALNAYKDDAMSAADAANILAGTANASATSVEELQYSLAAVSAVAAGVGMSFKDTNIALGLFANNGLKGSDAGTSLKTMLMNLQPATKAQREAFFDLGLMAKDGSNAFFDATGKLKSLKDIAGTLKKSMAGLTDQQRLSTMETLFGSDAIRAANILFKEGAEGVKEFQSEMSKVTALDVAKEKMNNVAGAIEQFSGAMETMQIAVMQPMLPLIKEIALEMADFSEGIDPKAIQEFGTNLKDSVSTAYNAVKGFAKFVYENWPLISNTVLAAGTAFLTFKGILLGIAAAQAIYTTFTTLRNLITGVTVVQWGWNAALLANPLTWIVAGITALITVGVLLWKNWDTVKKKTQQLWEKLKEMDGVAGLVLTPIKLIIGAAAEMMNSWDKTKSVWANVWSSIQRSAAEAVNTVITNINKLIRFINKIPGVNVPIVAKVDWGETKPKGNKNHKPQPVKPPTSFRTPSRVPTRIGDPGKPQGFATGLERVPFDDFPALLHRNESVLTAEQSDTLRKLGVLKSNGKRPVLDTSALNKGQSKSTGSQSSGNAAPTRQTITINGGIHIHGAQKTTKEMARELVQNIEHVINMGVV</sequence>
<dbReference type="EMBL" id="MAYT01000023">
    <property type="protein sequence ID" value="OCA87289.1"/>
    <property type="molecule type" value="Genomic_DNA"/>
</dbReference>
<dbReference type="Gene3D" id="1.10.287.950">
    <property type="entry name" value="Methyl-accepting chemotaxis protein"/>
    <property type="match status" value="1"/>
</dbReference>
<evidence type="ECO:0000313" key="6">
    <source>
        <dbReference type="EMBL" id="OCA87289.1"/>
    </source>
</evidence>
<dbReference type="PANTHER" id="PTHR37813">
    <property type="entry name" value="FELS-2 PROPHAGE PROTEIN"/>
    <property type="match status" value="1"/>
</dbReference>
<evidence type="ECO:0000259" key="5">
    <source>
        <dbReference type="Pfam" id="PF10145"/>
    </source>
</evidence>
<gene>
    <name evidence="6" type="ORF">A8F95_08560</name>
</gene>
<dbReference type="PANTHER" id="PTHR37813:SF1">
    <property type="entry name" value="FELS-2 PROPHAGE PROTEIN"/>
    <property type="match status" value="1"/>
</dbReference>
<evidence type="ECO:0000256" key="4">
    <source>
        <dbReference type="SAM" id="Phobius"/>
    </source>
</evidence>
<feature type="transmembrane region" description="Helical" evidence="4">
    <location>
        <begin position="581"/>
        <end position="605"/>
    </location>
</feature>
<proteinExistence type="predicted"/>
<dbReference type="Proteomes" id="UP000092578">
    <property type="component" value="Unassembled WGS sequence"/>
</dbReference>
<name>A0A1B9AU19_9BACI</name>
<dbReference type="InterPro" id="IPR010090">
    <property type="entry name" value="Phage_tape_meas"/>
</dbReference>
<keyword evidence="1" id="KW-1188">Viral release from host cell</keyword>
<evidence type="ECO:0000256" key="3">
    <source>
        <dbReference type="SAM" id="MobiDB-lite"/>
    </source>
</evidence>